<feature type="compositionally biased region" description="Basic and acidic residues" evidence="10">
    <location>
        <begin position="146"/>
        <end position="155"/>
    </location>
</feature>
<dbReference type="AlphaFoldDB" id="A0AAN7KAT7"/>
<feature type="compositionally biased region" description="Basic and acidic residues" evidence="10">
    <location>
        <begin position="1"/>
        <end position="19"/>
    </location>
</feature>
<evidence type="ECO:0000313" key="12">
    <source>
        <dbReference type="EMBL" id="KAK4763524.1"/>
    </source>
</evidence>
<gene>
    <name evidence="12" type="ORF">SAY87_012962</name>
</gene>
<feature type="region of interest" description="Disordered" evidence="10">
    <location>
        <begin position="1"/>
        <end position="71"/>
    </location>
</feature>
<evidence type="ECO:0000259" key="11">
    <source>
        <dbReference type="PROSITE" id="PS50157"/>
    </source>
</evidence>
<evidence type="ECO:0000313" key="13">
    <source>
        <dbReference type="Proteomes" id="UP001345219"/>
    </source>
</evidence>
<evidence type="ECO:0000256" key="7">
    <source>
        <dbReference type="ARBA" id="ARBA00023163"/>
    </source>
</evidence>
<dbReference type="SUPFAM" id="SSF57667">
    <property type="entry name" value="beta-beta-alpha zinc fingers"/>
    <property type="match status" value="1"/>
</dbReference>
<feature type="compositionally biased region" description="Polar residues" evidence="10">
    <location>
        <begin position="48"/>
        <end position="59"/>
    </location>
</feature>
<dbReference type="InterPro" id="IPR013087">
    <property type="entry name" value="Znf_C2H2_type"/>
</dbReference>
<evidence type="ECO:0000256" key="9">
    <source>
        <dbReference type="PROSITE-ProRule" id="PRU00042"/>
    </source>
</evidence>
<dbReference type="SMART" id="SM00355">
    <property type="entry name" value="ZnF_C2H2"/>
    <property type="match status" value="2"/>
</dbReference>
<organism evidence="12 13">
    <name type="scientific">Trapa incisa</name>
    <dbReference type="NCBI Taxonomy" id="236973"/>
    <lineage>
        <taxon>Eukaryota</taxon>
        <taxon>Viridiplantae</taxon>
        <taxon>Streptophyta</taxon>
        <taxon>Embryophyta</taxon>
        <taxon>Tracheophyta</taxon>
        <taxon>Spermatophyta</taxon>
        <taxon>Magnoliopsida</taxon>
        <taxon>eudicotyledons</taxon>
        <taxon>Gunneridae</taxon>
        <taxon>Pentapetalae</taxon>
        <taxon>rosids</taxon>
        <taxon>malvids</taxon>
        <taxon>Myrtales</taxon>
        <taxon>Lythraceae</taxon>
        <taxon>Trapa</taxon>
    </lineage>
</organism>
<comment type="subcellular location">
    <subcellularLocation>
        <location evidence="1">Nucleus</location>
    </subcellularLocation>
</comment>
<evidence type="ECO:0000256" key="10">
    <source>
        <dbReference type="SAM" id="MobiDB-lite"/>
    </source>
</evidence>
<keyword evidence="3" id="KW-0677">Repeat</keyword>
<keyword evidence="5" id="KW-0862">Zinc</keyword>
<dbReference type="PANTHER" id="PTHR26374">
    <property type="entry name" value="ZINC FINGER PROTEIN ZAT5"/>
    <property type="match status" value="1"/>
</dbReference>
<dbReference type="Pfam" id="PF13912">
    <property type="entry name" value="zf-C2H2_6"/>
    <property type="match status" value="2"/>
</dbReference>
<keyword evidence="8" id="KW-0539">Nucleus</keyword>
<evidence type="ECO:0000256" key="4">
    <source>
        <dbReference type="ARBA" id="ARBA00022771"/>
    </source>
</evidence>
<evidence type="ECO:0000256" key="5">
    <source>
        <dbReference type="ARBA" id="ARBA00022833"/>
    </source>
</evidence>
<feature type="compositionally biased region" description="Acidic residues" evidence="10">
    <location>
        <begin position="62"/>
        <end position="71"/>
    </location>
</feature>
<evidence type="ECO:0000256" key="2">
    <source>
        <dbReference type="ARBA" id="ARBA00022723"/>
    </source>
</evidence>
<keyword evidence="2" id="KW-0479">Metal-binding</keyword>
<dbReference type="PANTHER" id="PTHR26374:SF425">
    <property type="entry name" value="C2H2-TYPE ZINC FINGER PROTEIN"/>
    <property type="match status" value="1"/>
</dbReference>
<sequence>MGDFQREEWPSMAGPEDRPVMIAKGKRTRRPKTPSMCVGGGGGDHDISPSSSSGTATFHSTEEEEEEEEEEMAHCLILLAQGPGILRGKEVDAKVESGHLLRSKRKHLSEVAIKTGFYVYECKTCSRTFPSFQALGGHRASHKKPRLSEDAKKLPSDPISDEDEEAGQFRKISTSPPPAISSPPSKLLLQGIKSKIHECSICGSEFSSGQALGGHMRRHRAAATPSSALSGGLMTTMSIDSAIARDRIEDNSSKGAVLSLDLNLPAPPEDDRNFQFAAAPARKPLLFSGPALVDCHY</sequence>
<evidence type="ECO:0000256" key="6">
    <source>
        <dbReference type="ARBA" id="ARBA00023015"/>
    </source>
</evidence>
<dbReference type="PROSITE" id="PS00028">
    <property type="entry name" value="ZINC_FINGER_C2H2_1"/>
    <property type="match status" value="2"/>
</dbReference>
<dbReference type="GO" id="GO:0008270">
    <property type="term" value="F:zinc ion binding"/>
    <property type="evidence" value="ECO:0007669"/>
    <property type="project" value="UniProtKB-KW"/>
</dbReference>
<dbReference type="EMBL" id="JAXIOK010000008">
    <property type="protein sequence ID" value="KAK4763524.1"/>
    <property type="molecule type" value="Genomic_DNA"/>
</dbReference>
<feature type="region of interest" description="Disordered" evidence="10">
    <location>
        <begin position="135"/>
        <end position="185"/>
    </location>
</feature>
<evidence type="ECO:0000256" key="1">
    <source>
        <dbReference type="ARBA" id="ARBA00004123"/>
    </source>
</evidence>
<keyword evidence="7" id="KW-0804">Transcription</keyword>
<dbReference type="GO" id="GO:0005634">
    <property type="term" value="C:nucleus"/>
    <property type="evidence" value="ECO:0007669"/>
    <property type="project" value="UniProtKB-SubCell"/>
</dbReference>
<comment type="caution">
    <text evidence="12">The sequence shown here is derived from an EMBL/GenBank/DDBJ whole genome shotgun (WGS) entry which is preliminary data.</text>
</comment>
<proteinExistence type="predicted"/>
<feature type="domain" description="C2H2-type" evidence="11">
    <location>
        <begin position="120"/>
        <end position="147"/>
    </location>
</feature>
<reference evidence="12 13" key="1">
    <citation type="journal article" date="2023" name="Hortic Res">
        <title>Pangenome of water caltrop reveals structural variations and asymmetric subgenome divergence after allopolyploidization.</title>
        <authorList>
            <person name="Zhang X."/>
            <person name="Chen Y."/>
            <person name="Wang L."/>
            <person name="Yuan Y."/>
            <person name="Fang M."/>
            <person name="Shi L."/>
            <person name="Lu R."/>
            <person name="Comes H.P."/>
            <person name="Ma Y."/>
            <person name="Chen Y."/>
            <person name="Huang G."/>
            <person name="Zhou Y."/>
            <person name="Zheng Z."/>
            <person name="Qiu Y."/>
        </authorList>
    </citation>
    <scope>NUCLEOTIDE SEQUENCE [LARGE SCALE GENOMIC DNA]</scope>
    <source>
        <tissue evidence="12">Roots</tissue>
    </source>
</reference>
<protein>
    <recommendedName>
        <fullName evidence="11">C2H2-type domain-containing protein</fullName>
    </recommendedName>
</protein>
<name>A0AAN7KAT7_9MYRT</name>
<keyword evidence="13" id="KW-1185">Reference proteome</keyword>
<keyword evidence="4 9" id="KW-0863">Zinc-finger</keyword>
<evidence type="ECO:0000256" key="3">
    <source>
        <dbReference type="ARBA" id="ARBA00022737"/>
    </source>
</evidence>
<feature type="domain" description="C2H2-type" evidence="11">
    <location>
        <begin position="197"/>
        <end position="224"/>
    </location>
</feature>
<accession>A0AAN7KAT7</accession>
<keyword evidence="6" id="KW-0805">Transcription regulation</keyword>
<dbReference type="Gene3D" id="3.30.160.60">
    <property type="entry name" value="Classic Zinc Finger"/>
    <property type="match status" value="1"/>
</dbReference>
<evidence type="ECO:0000256" key="8">
    <source>
        <dbReference type="ARBA" id="ARBA00023242"/>
    </source>
</evidence>
<dbReference type="InterPro" id="IPR036236">
    <property type="entry name" value="Znf_C2H2_sf"/>
</dbReference>
<dbReference type="Proteomes" id="UP001345219">
    <property type="component" value="Chromosome 11"/>
</dbReference>
<dbReference type="PROSITE" id="PS50157">
    <property type="entry name" value="ZINC_FINGER_C2H2_2"/>
    <property type="match status" value="2"/>
</dbReference>